<dbReference type="InterPro" id="IPR055170">
    <property type="entry name" value="GFO_IDH_MocA-like_dom"/>
</dbReference>
<dbReference type="AlphaFoldDB" id="A0A6I2UH48"/>
<dbReference type="RefSeq" id="WP_154406970.1">
    <property type="nucleotide sequence ID" value="NZ_VUNR01000012.1"/>
</dbReference>
<dbReference type="GeneID" id="96778747"/>
<feature type="domain" description="GFO/IDH/MocA-like oxidoreductase" evidence="2">
    <location>
        <begin position="132"/>
        <end position="249"/>
    </location>
</feature>
<dbReference type="InterPro" id="IPR036291">
    <property type="entry name" value="NAD(P)-bd_dom_sf"/>
</dbReference>
<dbReference type="Gene3D" id="3.40.50.720">
    <property type="entry name" value="NAD(P)-binding Rossmann-like Domain"/>
    <property type="match status" value="1"/>
</dbReference>
<accession>A0A6I2UH48</accession>
<name>A0A6I2UH48_9FIRM</name>
<dbReference type="EMBL" id="VUNR01000012">
    <property type="protein sequence ID" value="MSU08814.1"/>
    <property type="molecule type" value="Genomic_DNA"/>
</dbReference>
<dbReference type="PANTHER" id="PTHR43054:SF1">
    <property type="entry name" value="SCYLLO-INOSITOL 2-DEHYDROGENASE (NADP(+)) IOLU"/>
    <property type="match status" value="1"/>
</dbReference>
<sequence length="333" mass="36773">MKLGIAGSGGIVKEVLLALQEVEEVQVTAIFVRPHSLEKGEALAEQYHIPSIYTDYNEFLQNPNIDFVYIGLINSAHFSYTREALLAGKNVIVEKPFASNLREVKLLAELAQSKKLFLFEAVSLLHMPNYAKLRELLPQLGRITMVQANYSQYSSRYDKYLQREVLPAFDINLSGGSLYDINIYNLNLIIGLFGAPKSVSYIANIGFNGIDTSGAALLQYDGFPAIATGAKDSDSPSGCTIQGEKGWLRCDGVPGELPSVDLCLRKQEPEHYALNSYSHRLAHEFKDFADIFAAGDFAARDHYLTISLQVAETAEKARLSAGIHFPADTTLDK</sequence>
<dbReference type="Gene3D" id="3.30.360.10">
    <property type="entry name" value="Dihydrodipicolinate Reductase, domain 2"/>
    <property type="match status" value="1"/>
</dbReference>
<dbReference type="GO" id="GO:0000166">
    <property type="term" value="F:nucleotide binding"/>
    <property type="evidence" value="ECO:0007669"/>
    <property type="project" value="InterPro"/>
</dbReference>
<dbReference type="Pfam" id="PF01408">
    <property type="entry name" value="GFO_IDH_MocA"/>
    <property type="match status" value="1"/>
</dbReference>
<reference evidence="3 4" key="1">
    <citation type="submission" date="2019-08" db="EMBL/GenBank/DDBJ databases">
        <title>In-depth cultivation of the pig gut microbiome towards novel bacterial diversity and tailored functional studies.</title>
        <authorList>
            <person name="Wylensek D."/>
            <person name="Hitch T.C.A."/>
            <person name="Clavel T."/>
        </authorList>
    </citation>
    <scope>NUCLEOTIDE SEQUENCE [LARGE SCALE GENOMIC DNA]</scope>
    <source>
        <strain evidence="3 4">WCA-693-APC-5D-A</strain>
    </source>
</reference>
<keyword evidence="4" id="KW-1185">Reference proteome</keyword>
<dbReference type="SUPFAM" id="SSF55347">
    <property type="entry name" value="Glyceraldehyde-3-phosphate dehydrogenase-like, C-terminal domain"/>
    <property type="match status" value="1"/>
</dbReference>
<feature type="domain" description="Gfo/Idh/MocA-like oxidoreductase N-terminal" evidence="1">
    <location>
        <begin position="2"/>
        <end position="119"/>
    </location>
</feature>
<organism evidence="3 4">
    <name type="scientific">Anaerovibrio slackiae</name>
    <dbReference type="NCBI Taxonomy" id="2652309"/>
    <lineage>
        <taxon>Bacteria</taxon>
        <taxon>Bacillati</taxon>
        <taxon>Bacillota</taxon>
        <taxon>Negativicutes</taxon>
        <taxon>Selenomonadales</taxon>
        <taxon>Selenomonadaceae</taxon>
        <taxon>Anaerovibrio</taxon>
    </lineage>
</organism>
<proteinExistence type="predicted"/>
<dbReference type="Pfam" id="PF22725">
    <property type="entry name" value="GFO_IDH_MocA_C3"/>
    <property type="match status" value="1"/>
</dbReference>
<comment type="caution">
    <text evidence="3">The sequence shown here is derived from an EMBL/GenBank/DDBJ whole genome shotgun (WGS) entry which is preliminary data.</text>
</comment>
<dbReference type="SUPFAM" id="SSF51735">
    <property type="entry name" value="NAD(P)-binding Rossmann-fold domains"/>
    <property type="match status" value="1"/>
</dbReference>
<gene>
    <name evidence="3" type="ORF">FYJ84_07440</name>
</gene>
<evidence type="ECO:0000259" key="2">
    <source>
        <dbReference type="Pfam" id="PF22725"/>
    </source>
</evidence>
<dbReference type="PANTHER" id="PTHR43054">
    <property type="match status" value="1"/>
</dbReference>
<evidence type="ECO:0000313" key="4">
    <source>
        <dbReference type="Proteomes" id="UP000433181"/>
    </source>
</evidence>
<dbReference type="Proteomes" id="UP000433181">
    <property type="component" value="Unassembled WGS sequence"/>
</dbReference>
<evidence type="ECO:0000259" key="1">
    <source>
        <dbReference type="Pfam" id="PF01408"/>
    </source>
</evidence>
<dbReference type="InterPro" id="IPR000683">
    <property type="entry name" value="Gfo/Idh/MocA-like_OxRdtase_N"/>
</dbReference>
<protein>
    <submittedName>
        <fullName evidence="3">Gfo/Idh/MocA family oxidoreductase</fullName>
    </submittedName>
</protein>
<evidence type="ECO:0000313" key="3">
    <source>
        <dbReference type="EMBL" id="MSU08814.1"/>
    </source>
</evidence>